<sequence>TINPGTGGSAIDKSPPVATSCPADIFRQSTKPMSIFWDGHVFEDDKSVTKIESNYRRVSTTLSTLRSTARTIRVDVNSIYIWHQIAA</sequence>
<feature type="non-terminal residue" evidence="1">
    <location>
        <position position="1"/>
    </location>
</feature>
<protein>
    <submittedName>
        <fullName evidence="1">Uncharacterized protein</fullName>
    </submittedName>
</protein>
<reference evidence="2" key="1">
    <citation type="submission" date="2022-10" db="EMBL/GenBank/DDBJ databases">
        <title>Genome assembly of Pristionchus species.</title>
        <authorList>
            <person name="Yoshida K."/>
            <person name="Sommer R.J."/>
        </authorList>
    </citation>
    <scope>NUCLEOTIDE SEQUENCE [LARGE SCALE GENOMIC DNA]</scope>
    <source>
        <strain evidence="2">RS5460</strain>
    </source>
</reference>
<gene>
    <name evidence="1" type="ORF">PMAYCL1PPCAC_10620</name>
</gene>
<proteinExistence type="predicted"/>
<dbReference type="AlphaFoldDB" id="A0AAN4ZNV8"/>
<accession>A0AAN4ZNV8</accession>
<organism evidence="1 2">
    <name type="scientific">Pristionchus mayeri</name>
    <dbReference type="NCBI Taxonomy" id="1317129"/>
    <lineage>
        <taxon>Eukaryota</taxon>
        <taxon>Metazoa</taxon>
        <taxon>Ecdysozoa</taxon>
        <taxon>Nematoda</taxon>
        <taxon>Chromadorea</taxon>
        <taxon>Rhabditida</taxon>
        <taxon>Rhabditina</taxon>
        <taxon>Diplogasteromorpha</taxon>
        <taxon>Diplogasteroidea</taxon>
        <taxon>Neodiplogasteridae</taxon>
        <taxon>Pristionchus</taxon>
    </lineage>
</organism>
<name>A0AAN4ZNV8_9BILA</name>
<evidence type="ECO:0000313" key="1">
    <source>
        <dbReference type="EMBL" id="GMR40425.1"/>
    </source>
</evidence>
<dbReference type="EMBL" id="BTRK01000003">
    <property type="protein sequence ID" value="GMR40425.1"/>
    <property type="molecule type" value="Genomic_DNA"/>
</dbReference>
<dbReference type="Proteomes" id="UP001328107">
    <property type="component" value="Unassembled WGS sequence"/>
</dbReference>
<keyword evidence="2" id="KW-1185">Reference proteome</keyword>
<evidence type="ECO:0000313" key="2">
    <source>
        <dbReference type="Proteomes" id="UP001328107"/>
    </source>
</evidence>
<comment type="caution">
    <text evidence="1">The sequence shown here is derived from an EMBL/GenBank/DDBJ whole genome shotgun (WGS) entry which is preliminary data.</text>
</comment>